<evidence type="ECO:0008006" key="4">
    <source>
        <dbReference type="Google" id="ProtNLM"/>
    </source>
</evidence>
<feature type="transmembrane region" description="Helical" evidence="1">
    <location>
        <begin position="21"/>
        <end position="41"/>
    </location>
</feature>
<evidence type="ECO:0000313" key="2">
    <source>
        <dbReference type="EMBL" id="UVE50328.1"/>
    </source>
</evidence>
<sequence>MLKRAWQQLVLPRWEERPGEMAAVGVWGAAVTVTHFTSMALFLYSRIWWWDIFVHAASGFGVAAILFVLKPRLLRSPVALFLVLPMAVAAIGTWFEVYERLFTDFWVNWSLAYYLEDTAVDIVADTAGAVVFGIVRPLWDRVSTLRRDPNRL</sequence>
<keyword evidence="1" id="KW-0472">Membrane</keyword>
<feature type="transmembrane region" description="Helical" evidence="1">
    <location>
        <begin position="78"/>
        <end position="98"/>
    </location>
</feature>
<dbReference type="Proteomes" id="UP001058330">
    <property type="component" value="Chromosome"/>
</dbReference>
<keyword evidence="1" id="KW-1133">Transmembrane helix</keyword>
<feature type="transmembrane region" description="Helical" evidence="1">
    <location>
        <begin position="47"/>
        <end position="69"/>
    </location>
</feature>
<dbReference type="Pfam" id="PF09997">
    <property type="entry name" value="DUF2238"/>
    <property type="match status" value="1"/>
</dbReference>
<dbReference type="EMBL" id="CP078063">
    <property type="protein sequence ID" value="UVE50328.1"/>
    <property type="molecule type" value="Genomic_DNA"/>
</dbReference>
<dbReference type="GeneID" id="74530390"/>
<feature type="transmembrane region" description="Helical" evidence="1">
    <location>
        <begin position="118"/>
        <end position="139"/>
    </location>
</feature>
<accession>A0ABY5RH53</accession>
<reference evidence="2" key="1">
    <citation type="submission" date="2021-07" db="EMBL/GenBank/DDBJ databases">
        <title>Studies on halocins as antimicrobial molecules from haloarchaea.</title>
        <authorList>
            <person name="Kumar S."/>
            <person name="Khare S.K."/>
        </authorList>
    </citation>
    <scope>NUCLEOTIDE SEQUENCE</scope>
    <source>
        <strain evidence="2">NCIM 5678</strain>
    </source>
</reference>
<protein>
    <recommendedName>
        <fullName evidence="4">VanZ like family protein</fullName>
    </recommendedName>
</protein>
<keyword evidence="3" id="KW-1185">Reference proteome</keyword>
<organism evidence="2 3">
    <name type="scientific">Haloferax larsenii</name>
    <dbReference type="NCBI Taxonomy" id="302484"/>
    <lineage>
        <taxon>Archaea</taxon>
        <taxon>Methanobacteriati</taxon>
        <taxon>Methanobacteriota</taxon>
        <taxon>Stenosarchaea group</taxon>
        <taxon>Halobacteria</taxon>
        <taxon>Halobacteriales</taxon>
        <taxon>Haloferacaceae</taxon>
        <taxon>Haloferax</taxon>
    </lineage>
</organism>
<keyword evidence="1" id="KW-0812">Transmembrane</keyword>
<dbReference type="RefSeq" id="WP_258302491.1">
    <property type="nucleotide sequence ID" value="NZ_CP078063.1"/>
</dbReference>
<dbReference type="InterPro" id="IPR014509">
    <property type="entry name" value="YjdF-like"/>
</dbReference>
<name>A0ABY5RH53_HALLR</name>
<evidence type="ECO:0000313" key="3">
    <source>
        <dbReference type="Proteomes" id="UP001058330"/>
    </source>
</evidence>
<evidence type="ECO:0000256" key="1">
    <source>
        <dbReference type="SAM" id="Phobius"/>
    </source>
</evidence>
<gene>
    <name evidence="2" type="ORF">KU306_15740</name>
</gene>
<proteinExistence type="predicted"/>